<dbReference type="Pfam" id="PF05711">
    <property type="entry name" value="TylF"/>
    <property type="match status" value="1"/>
</dbReference>
<keyword evidence="4" id="KW-0963">Cytoplasm</keyword>
<proteinExistence type="inferred from homology"/>
<comment type="catalytic activity">
    <reaction evidence="6">
        <text>D-arabinose 5-phosphate + phosphoenolpyruvate + H2O = 3-deoxy-alpha-D-manno-2-octulosonate-8-phosphate + phosphate</text>
        <dbReference type="Rhea" id="RHEA:14053"/>
        <dbReference type="ChEBI" id="CHEBI:15377"/>
        <dbReference type="ChEBI" id="CHEBI:43474"/>
        <dbReference type="ChEBI" id="CHEBI:57693"/>
        <dbReference type="ChEBI" id="CHEBI:58702"/>
        <dbReference type="ChEBI" id="CHEBI:85985"/>
        <dbReference type="EC" id="2.5.1.55"/>
    </reaction>
</comment>
<organism evidence="8 9">
    <name type="scientific">Cafeteria roenbergensis virus (strain BV-PW1)</name>
    <name type="common">CroV</name>
    <dbReference type="NCBI Taxonomy" id="693272"/>
    <lineage>
        <taxon>Viruses</taxon>
        <taxon>Varidnaviria</taxon>
        <taxon>Bamfordvirae</taxon>
        <taxon>Nucleocytoviricota</taxon>
        <taxon>Megaviricetes</taxon>
        <taxon>Imitervirales</taxon>
        <taxon>Mimiviridae</taxon>
        <taxon>Aliimimivirinae</taxon>
        <taxon>Rheavirus</taxon>
        <taxon>Rheavirus sinusmexicani</taxon>
    </lineage>
</organism>
<dbReference type="KEGG" id="vg:9887669"/>
<dbReference type="EC" id="2.5.1.55" evidence="3"/>
<evidence type="ECO:0000256" key="6">
    <source>
        <dbReference type="ARBA" id="ARBA00049112"/>
    </source>
</evidence>
<name>E3T537_CROVB</name>
<dbReference type="PANTHER" id="PTHR21057">
    <property type="entry name" value="PHOSPHO-2-DEHYDRO-3-DEOXYHEPTONATE ALDOLASE"/>
    <property type="match status" value="1"/>
</dbReference>
<evidence type="ECO:0000256" key="1">
    <source>
        <dbReference type="ARBA" id="ARBA00004496"/>
    </source>
</evidence>
<dbReference type="GeneID" id="9887669"/>
<dbReference type="GO" id="GO:0008676">
    <property type="term" value="F:3-deoxy-8-phosphooctulonate synthase activity"/>
    <property type="evidence" value="ECO:0007669"/>
    <property type="project" value="UniProtKB-EC"/>
</dbReference>
<reference evidence="8 9" key="1">
    <citation type="journal article" date="2010" name="Proc. Natl. Acad. Sci. U.S.A.">
        <title>Giant virus with a remarkable complement of genes infects marine zooplankton.</title>
        <authorList>
            <person name="Fischer M.G."/>
            <person name="Allen M.J."/>
            <person name="Wilson W.H."/>
            <person name="Suttle C.A."/>
        </authorList>
    </citation>
    <scope>NUCLEOTIDE SEQUENCE [LARGE SCALE GENOMIC DNA]</scope>
    <source>
        <strain evidence="8 9">BV-PW1</strain>
    </source>
</reference>
<feature type="domain" description="DAHP synthetase I/KDSA" evidence="7">
    <location>
        <begin position="10"/>
        <end position="256"/>
    </location>
</feature>
<dbReference type="Proteomes" id="UP000029781">
    <property type="component" value="Segment"/>
</dbReference>
<evidence type="ECO:0000313" key="9">
    <source>
        <dbReference type="Proteomes" id="UP000029781"/>
    </source>
</evidence>
<dbReference type="NCBIfam" id="TIGR01362">
    <property type="entry name" value="KDO8P_synth"/>
    <property type="match status" value="1"/>
</dbReference>
<evidence type="ECO:0000256" key="5">
    <source>
        <dbReference type="ARBA" id="ARBA00022679"/>
    </source>
</evidence>
<dbReference type="Gene3D" id="3.20.20.70">
    <property type="entry name" value="Aldolase class I"/>
    <property type="match status" value="1"/>
</dbReference>
<dbReference type="SUPFAM" id="SSF53335">
    <property type="entry name" value="S-adenosyl-L-methionine-dependent methyltransferases"/>
    <property type="match status" value="1"/>
</dbReference>
<organismHost>
    <name type="scientific">Cafeteria roenbergensis</name>
    <name type="common">Marine flagellate</name>
    <dbReference type="NCBI Taxonomy" id="33653"/>
</organismHost>
<protein>
    <recommendedName>
        <fullName evidence="3">3-deoxy-8-phosphooctulonate synthase</fullName>
        <ecNumber evidence="3">2.5.1.55</ecNumber>
    </recommendedName>
</protein>
<comment type="subcellular location">
    <subcellularLocation>
        <location evidence="1">Cytoplasm</location>
    </subcellularLocation>
</comment>
<dbReference type="Gene3D" id="3.40.50.150">
    <property type="entry name" value="Vaccinia Virus protein VP39"/>
    <property type="match status" value="1"/>
</dbReference>
<dbReference type="NCBIfam" id="NF003543">
    <property type="entry name" value="PRK05198.1"/>
    <property type="match status" value="1"/>
</dbReference>
<keyword evidence="5" id="KW-0808">Transferase</keyword>
<dbReference type="Pfam" id="PF00793">
    <property type="entry name" value="DAHP_synth_1"/>
    <property type="match status" value="1"/>
</dbReference>
<accession>E3T537</accession>
<dbReference type="EMBL" id="GU244497">
    <property type="protein sequence ID" value="ADO67300.1"/>
    <property type="molecule type" value="Genomic_DNA"/>
</dbReference>
<dbReference type="InterPro" id="IPR006218">
    <property type="entry name" value="DAHP1/KDSA"/>
</dbReference>
<evidence type="ECO:0000313" key="8">
    <source>
        <dbReference type="EMBL" id="ADO67300.1"/>
    </source>
</evidence>
<evidence type="ECO:0000256" key="4">
    <source>
        <dbReference type="ARBA" id="ARBA00022490"/>
    </source>
</evidence>
<keyword evidence="9" id="KW-1185">Reference proteome</keyword>
<dbReference type="RefSeq" id="YP_003969899.1">
    <property type="nucleotide sequence ID" value="NC_014637.1"/>
</dbReference>
<comment type="similarity">
    <text evidence="2">Belongs to the KdsA family.</text>
</comment>
<sequence>MTLKYHDLKTKFFIMAGPNVIESESHVLFMAKSLKNIFKKYDVNFIFKVSFDKANRTSLNSYRGVSFNEGLRILKKIKQELDIPIITDIHESWQAKPIGEIVDIIQIPAFLCRQTDLLKAAAETGKIIQIKKGQFCSAEVMHKCKEKVIAFGNKNIILCERGNSFGYQDLVVDPRNLIWLKSDTNLVSMDITHCLQRPSQKMTDGTIKAGGDRELIPWMGKMARALDVNGIFMEIHDKPDESLCDAPTQWYLDKLDWLLEFIGIKKYNYNCHKIYNNFCSMGDISRIRKLIAHEHLFRETIKIPGNIVEFGVFNGSSLFQFLKFKKILTPNSQKKIIGFDFFDDDVIITDKQDKKYMNELYNNANFIGYNTDYIYKLAENFGCSKDKDIELVKGNVLDTLDNYLRDKPGFRISLLHMDLDVEEPTYNVLEKLYPFMVKGSIIAFDEYNLSKWSESNGVDKFIKNHPELKLETIEWFEYPSAIIRII</sequence>
<dbReference type="InterPro" id="IPR013785">
    <property type="entry name" value="Aldolase_TIM"/>
</dbReference>
<dbReference type="InterPro" id="IPR029063">
    <property type="entry name" value="SAM-dependent_MTases_sf"/>
</dbReference>
<gene>
    <name evidence="8" type="ORF">crov267</name>
</gene>
<evidence type="ECO:0000256" key="2">
    <source>
        <dbReference type="ARBA" id="ARBA00010499"/>
    </source>
</evidence>
<evidence type="ECO:0000256" key="3">
    <source>
        <dbReference type="ARBA" id="ARBA00012693"/>
    </source>
</evidence>
<dbReference type="InterPro" id="IPR006269">
    <property type="entry name" value="KDO8P_synthase"/>
</dbReference>
<dbReference type="InterPro" id="IPR008884">
    <property type="entry name" value="TylF_MeTrfase"/>
</dbReference>
<evidence type="ECO:0000259" key="7">
    <source>
        <dbReference type="Pfam" id="PF00793"/>
    </source>
</evidence>
<dbReference type="SUPFAM" id="SSF51569">
    <property type="entry name" value="Aldolase"/>
    <property type="match status" value="1"/>
</dbReference>